<dbReference type="Pfam" id="PF13474">
    <property type="entry name" value="SnoaL_3"/>
    <property type="match status" value="1"/>
</dbReference>
<protein>
    <recommendedName>
        <fullName evidence="1">SnoaL-like domain-containing protein</fullName>
    </recommendedName>
</protein>
<feature type="non-terminal residue" evidence="2">
    <location>
        <position position="1"/>
    </location>
</feature>
<accession>A0A381YK74</accession>
<dbReference type="EMBL" id="UINC01018429">
    <property type="protein sequence ID" value="SVA77405.1"/>
    <property type="molecule type" value="Genomic_DNA"/>
</dbReference>
<reference evidence="2" key="1">
    <citation type="submission" date="2018-05" db="EMBL/GenBank/DDBJ databases">
        <authorList>
            <person name="Lanie J.A."/>
            <person name="Ng W.-L."/>
            <person name="Kazmierczak K.M."/>
            <person name="Andrzejewski T.M."/>
            <person name="Davidsen T.M."/>
            <person name="Wayne K.J."/>
            <person name="Tettelin H."/>
            <person name="Glass J.I."/>
            <person name="Rusch D."/>
            <person name="Podicherti R."/>
            <person name="Tsui H.-C.T."/>
            <person name="Winkler M.E."/>
        </authorList>
    </citation>
    <scope>NUCLEOTIDE SEQUENCE</scope>
</reference>
<sequence length="177" mass="20601">VRPLTTKSNSTLSLNKKGSKMQRTLFSLVLPLIICCQNTSPDQAVTGVLNNLHLYAAEARGPEYFDLFADDAIFFGTDISERWEKNAFQEYGLARFETGQGWTYHMTERNIYFSDDDQTCWFDELVRNDKYGQLRGTGVLKLVDQEWKIMQYNLVLPMPNDLLPKYAQEIKEFYKEE</sequence>
<organism evidence="2">
    <name type="scientific">marine metagenome</name>
    <dbReference type="NCBI Taxonomy" id="408172"/>
    <lineage>
        <taxon>unclassified sequences</taxon>
        <taxon>metagenomes</taxon>
        <taxon>ecological metagenomes</taxon>
    </lineage>
</organism>
<dbReference type="InterPro" id="IPR037401">
    <property type="entry name" value="SnoaL-like"/>
</dbReference>
<dbReference type="AlphaFoldDB" id="A0A381YK74"/>
<evidence type="ECO:0000313" key="2">
    <source>
        <dbReference type="EMBL" id="SVA77405.1"/>
    </source>
</evidence>
<feature type="domain" description="SnoaL-like" evidence="1">
    <location>
        <begin position="48"/>
        <end position="157"/>
    </location>
</feature>
<name>A0A381YK74_9ZZZZ</name>
<dbReference type="InterPro" id="IPR032710">
    <property type="entry name" value="NTF2-like_dom_sf"/>
</dbReference>
<gene>
    <name evidence="2" type="ORF">METZ01_LOCUS130259</name>
</gene>
<dbReference type="SUPFAM" id="SSF54427">
    <property type="entry name" value="NTF2-like"/>
    <property type="match status" value="1"/>
</dbReference>
<dbReference type="Gene3D" id="3.10.450.50">
    <property type="match status" value="1"/>
</dbReference>
<evidence type="ECO:0000259" key="1">
    <source>
        <dbReference type="Pfam" id="PF13474"/>
    </source>
</evidence>
<proteinExistence type="predicted"/>